<proteinExistence type="predicted"/>
<dbReference type="GO" id="GO:0030596">
    <property type="term" value="F:alpha-L-rhamnosidase activity"/>
    <property type="evidence" value="ECO:0007669"/>
    <property type="project" value="UniProtKB-EC"/>
</dbReference>
<dbReference type="PANTHER" id="PTHR33307">
    <property type="entry name" value="ALPHA-RHAMNOSIDASE (EUROFUNG)"/>
    <property type="match status" value="1"/>
</dbReference>
<dbReference type="Pfam" id="PF05592">
    <property type="entry name" value="Bac_rhamnosid"/>
    <property type="match status" value="1"/>
</dbReference>
<dbReference type="Gene3D" id="2.60.420.10">
    <property type="entry name" value="Maltose phosphorylase, domain 3"/>
    <property type="match status" value="1"/>
</dbReference>
<dbReference type="RefSeq" id="WP_215242147.1">
    <property type="nucleotide sequence ID" value="NZ_CAJRAF010000004.1"/>
</dbReference>
<evidence type="ECO:0000313" key="8">
    <source>
        <dbReference type="EMBL" id="CAG5017646.1"/>
    </source>
</evidence>
<dbReference type="InterPro" id="IPR035398">
    <property type="entry name" value="Bac_rhamnosid_C"/>
</dbReference>
<dbReference type="GO" id="GO:0005975">
    <property type="term" value="P:carbohydrate metabolic process"/>
    <property type="evidence" value="ECO:0007669"/>
    <property type="project" value="InterPro"/>
</dbReference>
<protein>
    <recommendedName>
        <fullName evidence="2">alpha-L-rhamnosidase</fullName>
        <ecNumber evidence="2">3.2.1.40</ecNumber>
    </recommendedName>
</protein>
<organism evidence="8 9">
    <name type="scientific">Dyadobacter helix</name>
    <dbReference type="NCBI Taxonomy" id="2822344"/>
    <lineage>
        <taxon>Bacteria</taxon>
        <taxon>Pseudomonadati</taxon>
        <taxon>Bacteroidota</taxon>
        <taxon>Cytophagia</taxon>
        <taxon>Cytophagales</taxon>
        <taxon>Spirosomataceae</taxon>
        <taxon>Dyadobacter</taxon>
    </lineage>
</organism>
<evidence type="ECO:0000259" key="6">
    <source>
        <dbReference type="Pfam" id="PF17389"/>
    </source>
</evidence>
<dbReference type="Gene3D" id="2.60.120.260">
    <property type="entry name" value="Galactose-binding domain-like"/>
    <property type="match status" value="2"/>
</dbReference>
<dbReference type="InterPro" id="IPR016007">
    <property type="entry name" value="Alpha_rhamnosid"/>
</dbReference>
<sequence length="924" mass="103922">MKCSKSFTWYLFGVFFTIFSTQSYAVPALLTGRLTCEYMENPLGIDIRKPRLSWTLESVLRNQRQTAYEVLVSDNQKDIAGLKGNVWQTGKVSSDQNLHVEYNGKALSAFKRYYWRVRSYDTNGQPSEWSKIAWFETAMLQPEDWTAQWIGDGSKQFEKDEDFYKNDPMPLFRKSFDTRKKLTAARLYIAGVGYYEAYLNGRKVGDHVLDPGWTSYEKQVLYCVYDVTALLRPGTNVAGVMVGNGFYNPLPLRLFGTFNIRNAQQTGRPAVKAEIRLEYADGSTEKILTDESWQTAPGPVVRNSVYLGEHYDARLEKKGWASDKTVSGWKNASVTNGPSGRLTVQMQPPIRVTKVVKPVSVREVRPGVFVFDMGQNFAGVARISVSGKAGNLIKLRYGEDILKDGSLNVMTTVTGQIKSGRGGPGAPQIAWQEDNYTLKGEGREVWAPRFTFHGFRYVEVTGWEGTPGLNDIEGLRLNADLPQNGNFESSSTLFNKLLDMARWTFLSNVFSVQSDCPAREKLGYGGDIVGTAESFIYSFDMANFYVKAVADFANDQRKEGGITETAPYIGIADRGPKDSGSGPLGWQLAFSFLQKQLYDFYGDKRIIENNYETFKKQVDYLRTQASENFFYRDISDHEALDTKPEAFTASCFYYHHVKLLSEFAGIIDKKEDSVAYGKLAGTIKGAILEKYLVGNSGRFDNGTQSAQIFGLYYSLAPEAQKNAVMKQLESEIARHKGHISTGLFATKMLFNVLSDQNRNDLVYLVMNQREFPGWGYMVDKGATTIWETWAYSDNIYSQNHPMFGSFVEWFYRSLLGINAVSAGFEKIKLKPQPTGDLTFAKGSYQSVRGIISSDWKIENGRFIFKASIPANTRAEIWVPSKEGHEVLESGATTDASKGLRFLRYQDGYAVFDAGSGNFIFTSQL</sequence>
<feature type="domain" description="Alpha-L-rhamnosidase concanavalin-like" evidence="4">
    <location>
        <begin position="363"/>
        <end position="475"/>
    </location>
</feature>
<dbReference type="SUPFAM" id="SSF49785">
    <property type="entry name" value="Galactose-binding domain-like"/>
    <property type="match status" value="1"/>
</dbReference>
<dbReference type="PIRSF" id="PIRSF010631">
    <property type="entry name" value="A-rhamnsds"/>
    <property type="match status" value="1"/>
</dbReference>
<keyword evidence="8" id="KW-0326">Glycosidase</keyword>
<dbReference type="Gene3D" id="1.50.10.10">
    <property type="match status" value="1"/>
</dbReference>
<comment type="catalytic activity">
    <reaction evidence="1">
        <text>Hydrolysis of terminal non-reducing alpha-L-rhamnose residues in alpha-L-rhamnosides.</text>
        <dbReference type="EC" id="3.2.1.40"/>
    </reaction>
</comment>
<dbReference type="InterPro" id="IPR012341">
    <property type="entry name" value="6hp_glycosidase-like_sf"/>
</dbReference>
<dbReference type="InterPro" id="IPR008928">
    <property type="entry name" value="6-hairpin_glycosidase_sf"/>
</dbReference>
<accession>A0A916JI78</accession>
<dbReference type="Pfam" id="PF17389">
    <property type="entry name" value="Bac_rhamnosid6H"/>
    <property type="match status" value="1"/>
</dbReference>
<dbReference type="Gene3D" id="2.60.40.10">
    <property type="entry name" value="Immunoglobulins"/>
    <property type="match status" value="1"/>
</dbReference>
<dbReference type="PANTHER" id="PTHR33307:SF6">
    <property type="entry name" value="ALPHA-RHAMNOSIDASE (EUROFUNG)-RELATED"/>
    <property type="match status" value="1"/>
</dbReference>
<dbReference type="InterPro" id="IPR013783">
    <property type="entry name" value="Ig-like_fold"/>
</dbReference>
<keyword evidence="9" id="KW-1185">Reference proteome</keyword>
<feature type="domain" description="Alpha-L-rhamnosidase C-terminal" evidence="7">
    <location>
        <begin position="816"/>
        <end position="887"/>
    </location>
</feature>
<comment type="caution">
    <text evidence="8">The sequence shown here is derived from an EMBL/GenBank/DDBJ whole genome shotgun (WGS) entry which is preliminary data.</text>
</comment>
<dbReference type="SUPFAM" id="SSF48208">
    <property type="entry name" value="Six-hairpin glycosidases"/>
    <property type="match status" value="1"/>
</dbReference>
<keyword evidence="3 8" id="KW-0378">Hydrolase</keyword>
<reference evidence="8" key="1">
    <citation type="submission" date="2021-04" db="EMBL/GenBank/DDBJ databases">
        <authorList>
            <person name="Rodrigo-Torres L."/>
            <person name="Arahal R. D."/>
            <person name="Lucena T."/>
        </authorList>
    </citation>
    <scope>NUCLEOTIDE SEQUENCE</scope>
    <source>
        <strain evidence="8">CECT 9275</strain>
    </source>
</reference>
<dbReference type="EMBL" id="CAJRAF010000004">
    <property type="protein sequence ID" value="CAG5017646.1"/>
    <property type="molecule type" value="Genomic_DNA"/>
</dbReference>
<name>A0A916JI78_9BACT</name>
<feature type="domain" description="Bacterial alpha-L-rhamnosidase N-terminal" evidence="5">
    <location>
        <begin position="180"/>
        <end position="354"/>
    </location>
</feature>
<dbReference type="Pfam" id="PF08531">
    <property type="entry name" value="Bac_rhamnosid_N"/>
    <property type="match status" value="1"/>
</dbReference>
<dbReference type="InterPro" id="IPR013737">
    <property type="entry name" value="Bac_rhamnosid_N"/>
</dbReference>
<evidence type="ECO:0000259" key="5">
    <source>
        <dbReference type="Pfam" id="PF08531"/>
    </source>
</evidence>
<dbReference type="EC" id="3.2.1.40" evidence="2"/>
<evidence type="ECO:0000256" key="2">
    <source>
        <dbReference type="ARBA" id="ARBA00012652"/>
    </source>
</evidence>
<dbReference type="InterPro" id="IPR008979">
    <property type="entry name" value="Galactose-bd-like_sf"/>
</dbReference>
<dbReference type="InterPro" id="IPR035396">
    <property type="entry name" value="Bac_rhamnosid6H"/>
</dbReference>
<dbReference type="Pfam" id="PF25788">
    <property type="entry name" value="Ig_Rha78A_N"/>
    <property type="match status" value="1"/>
</dbReference>
<dbReference type="Proteomes" id="UP000680038">
    <property type="component" value="Unassembled WGS sequence"/>
</dbReference>
<dbReference type="AlphaFoldDB" id="A0A916JI78"/>
<evidence type="ECO:0000313" key="9">
    <source>
        <dbReference type="Proteomes" id="UP000680038"/>
    </source>
</evidence>
<gene>
    <name evidence="8" type="ORF">DYBT9275_05817</name>
</gene>
<evidence type="ECO:0000259" key="4">
    <source>
        <dbReference type="Pfam" id="PF05592"/>
    </source>
</evidence>
<evidence type="ECO:0000256" key="1">
    <source>
        <dbReference type="ARBA" id="ARBA00001445"/>
    </source>
</evidence>
<dbReference type="InterPro" id="IPR008902">
    <property type="entry name" value="Rhamnosid_concanavalin"/>
</dbReference>
<evidence type="ECO:0000259" key="7">
    <source>
        <dbReference type="Pfam" id="PF17390"/>
    </source>
</evidence>
<evidence type="ECO:0000256" key="3">
    <source>
        <dbReference type="ARBA" id="ARBA00022801"/>
    </source>
</evidence>
<dbReference type="Pfam" id="PF17390">
    <property type="entry name" value="Bac_rhamnosid_C"/>
    <property type="match status" value="1"/>
</dbReference>
<feature type="domain" description="Alpha-L-rhamnosidase six-hairpin glycosidase" evidence="6">
    <location>
        <begin position="483"/>
        <end position="813"/>
    </location>
</feature>